<feature type="region of interest" description="Disordered" evidence="1">
    <location>
        <begin position="141"/>
        <end position="166"/>
    </location>
</feature>
<dbReference type="AlphaFoldDB" id="A0A5J9TU13"/>
<accession>A0A5J9TU13</accession>
<feature type="region of interest" description="Disordered" evidence="1">
    <location>
        <begin position="1"/>
        <end position="67"/>
    </location>
</feature>
<protein>
    <submittedName>
        <fullName evidence="2">Uncharacterized protein</fullName>
    </submittedName>
</protein>
<evidence type="ECO:0000256" key="1">
    <source>
        <dbReference type="SAM" id="MobiDB-lite"/>
    </source>
</evidence>
<gene>
    <name evidence="2" type="ORF">EJB05_38182</name>
</gene>
<dbReference type="EMBL" id="RWGY01000031">
    <property type="protein sequence ID" value="TVU14697.1"/>
    <property type="molecule type" value="Genomic_DNA"/>
</dbReference>
<feature type="compositionally biased region" description="Basic residues" evidence="1">
    <location>
        <begin position="16"/>
        <end position="29"/>
    </location>
</feature>
<evidence type="ECO:0000313" key="2">
    <source>
        <dbReference type="EMBL" id="TVU14697.1"/>
    </source>
</evidence>
<sequence>MLSSSPSAAALEAGRRSRRSNARVGHRRPPPPPRSGVGSRATGRSRRRRVTVAASRSPPELPAAPVGKGVVSFSLTSQADYRGSEIHTLNAIFSNAASTPRTAEAASFPSPTLAPCLLPTPRLTCRRRPVAVARIPDAAALPRLPASRSPQPVPRRRPPPPPRRLPVDQIDHASFLCRNAARSPDAAFPSRHLLVHGPYKELKHWDAQIGMLFKQFDELSIRIVQQT</sequence>
<dbReference type="Gramene" id="TVU14697">
    <property type="protein sequence ID" value="TVU14697"/>
    <property type="gene ID" value="EJB05_38182"/>
</dbReference>
<reference evidence="2 3" key="1">
    <citation type="journal article" date="2019" name="Sci. Rep.">
        <title>A high-quality genome of Eragrostis curvula grass provides insights into Poaceae evolution and supports new strategies to enhance forage quality.</title>
        <authorList>
            <person name="Carballo J."/>
            <person name="Santos B.A.C.M."/>
            <person name="Zappacosta D."/>
            <person name="Garbus I."/>
            <person name="Selva J.P."/>
            <person name="Gallo C.A."/>
            <person name="Diaz A."/>
            <person name="Albertini E."/>
            <person name="Caccamo M."/>
            <person name="Echenique V."/>
        </authorList>
    </citation>
    <scope>NUCLEOTIDE SEQUENCE [LARGE SCALE GENOMIC DNA]</scope>
    <source>
        <strain evidence="3">cv. Victoria</strain>
        <tissue evidence="2">Leaf</tissue>
    </source>
</reference>
<name>A0A5J9TU13_9POAL</name>
<evidence type="ECO:0000313" key="3">
    <source>
        <dbReference type="Proteomes" id="UP000324897"/>
    </source>
</evidence>
<feature type="non-terminal residue" evidence="2">
    <location>
        <position position="1"/>
    </location>
</feature>
<keyword evidence="3" id="KW-1185">Reference proteome</keyword>
<dbReference type="Proteomes" id="UP000324897">
    <property type="component" value="Unassembled WGS sequence"/>
</dbReference>
<comment type="caution">
    <text evidence="2">The sequence shown here is derived from an EMBL/GenBank/DDBJ whole genome shotgun (WGS) entry which is preliminary data.</text>
</comment>
<proteinExistence type="predicted"/>
<feature type="compositionally biased region" description="Low complexity" evidence="1">
    <location>
        <begin position="1"/>
        <end position="12"/>
    </location>
</feature>
<organism evidence="2 3">
    <name type="scientific">Eragrostis curvula</name>
    <name type="common">weeping love grass</name>
    <dbReference type="NCBI Taxonomy" id="38414"/>
    <lineage>
        <taxon>Eukaryota</taxon>
        <taxon>Viridiplantae</taxon>
        <taxon>Streptophyta</taxon>
        <taxon>Embryophyta</taxon>
        <taxon>Tracheophyta</taxon>
        <taxon>Spermatophyta</taxon>
        <taxon>Magnoliopsida</taxon>
        <taxon>Liliopsida</taxon>
        <taxon>Poales</taxon>
        <taxon>Poaceae</taxon>
        <taxon>PACMAD clade</taxon>
        <taxon>Chloridoideae</taxon>
        <taxon>Eragrostideae</taxon>
        <taxon>Eragrostidinae</taxon>
        <taxon>Eragrostis</taxon>
    </lineage>
</organism>